<reference evidence="8 9" key="1">
    <citation type="submission" date="2020-03" db="EMBL/GenBank/DDBJ databases">
        <title>Genomic Encyclopedia of Type Strains, Phase IV (KMG-IV): sequencing the most valuable type-strain genomes for metagenomic binning, comparative biology and taxonomic classification.</title>
        <authorList>
            <person name="Goeker M."/>
        </authorList>
    </citation>
    <scope>NUCLEOTIDE SEQUENCE [LARGE SCALE GENOMIC DNA]</scope>
    <source>
        <strain evidence="8 9">DSM 19867</strain>
    </source>
</reference>
<dbReference type="PROSITE" id="PS50283">
    <property type="entry name" value="NA_SOLUT_SYMP_3"/>
    <property type="match status" value="1"/>
</dbReference>
<keyword evidence="9" id="KW-1185">Reference proteome</keyword>
<keyword evidence="4 7" id="KW-1133">Transmembrane helix</keyword>
<dbReference type="AlphaFoldDB" id="A0A846N159"/>
<evidence type="ECO:0000256" key="2">
    <source>
        <dbReference type="ARBA" id="ARBA00006434"/>
    </source>
</evidence>
<dbReference type="GO" id="GO:0005412">
    <property type="term" value="F:D-glucose:sodium symporter activity"/>
    <property type="evidence" value="ECO:0007669"/>
    <property type="project" value="TreeGrafter"/>
</dbReference>
<gene>
    <name evidence="8" type="ORF">FHS83_002215</name>
</gene>
<feature type="transmembrane region" description="Helical" evidence="7">
    <location>
        <begin position="150"/>
        <end position="169"/>
    </location>
</feature>
<feature type="transmembrane region" description="Helical" evidence="7">
    <location>
        <begin position="45"/>
        <end position="73"/>
    </location>
</feature>
<organism evidence="8 9">
    <name type="scientific">Rhizomicrobium palustre</name>
    <dbReference type="NCBI Taxonomy" id="189966"/>
    <lineage>
        <taxon>Bacteria</taxon>
        <taxon>Pseudomonadati</taxon>
        <taxon>Pseudomonadota</taxon>
        <taxon>Alphaproteobacteria</taxon>
        <taxon>Micropepsales</taxon>
        <taxon>Micropepsaceae</taxon>
        <taxon>Rhizomicrobium</taxon>
    </lineage>
</organism>
<accession>A0A846N159</accession>
<feature type="transmembrane region" description="Helical" evidence="7">
    <location>
        <begin position="359"/>
        <end position="378"/>
    </location>
</feature>
<feature type="transmembrane region" description="Helical" evidence="7">
    <location>
        <begin position="302"/>
        <end position="327"/>
    </location>
</feature>
<feature type="transmembrane region" description="Helical" evidence="7">
    <location>
        <begin position="181"/>
        <end position="199"/>
    </location>
</feature>
<evidence type="ECO:0000256" key="5">
    <source>
        <dbReference type="ARBA" id="ARBA00023136"/>
    </source>
</evidence>
<feature type="transmembrane region" description="Helical" evidence="7">
    <location>
        <begin position="6"/>
        <end position="24"/>
    </location>
</feature>
<dbReference type="Pfam" id="PF00474">
    <property type="entry name" value="SSF"/>
    <property type="match status" value="1"/>
</dbReference>
<dbReference type="PANTHER" id="PTHR11819">
    <property type="entry name" value="SOLUTE CARRIER FAMILY 5"/>
    <property type="match status" value="1"/>
</dbReference>
<evidence type="ECO:0000256" key="7">
    <source>
        <dbReference type="SAM" id="Phobius"/>
    </source>
</evidence>
<evidence type="ECO:0000256" key="3">
    <source>
        <dbReference type="ARBA" id="ARBA00022692"/>
    </source>
</evidence>
<dbReference type="PANTHER" id="PTHR11819:SF195">
    <property type="entry name" value="SODIUM_GLUCOSE COTRANSPORTER 4"/>
    <property type="match status" value="1"/>
</dbReference>
<dbReference type="InterPro" id="IPR038377">
    <property type="entry name" value="Na/Glc_symporter_sf"/>
</dbReference>
<feature type="transmembrane region" description="Helical" evidence="7">
    <location>
        <begin position="493"/>
        <end position="514"/>
    </location>
</feature>
<protein>
    <submittedName>
        <fullName evidence="8">SSS family solute:Na+ symporter</fullName>
    </submittedName>
</protein>
<evidence type="ECO:0000256" key="4">
    <source>
        <dbReference type="ARBA" id="ARBA00022989"/>
    </source>
</evidence>
<comment type="caution">
    <text evidence="8">The sequence shown here is derived from an EMBL/GenBank/DDBJ whole genome shotgun (WGS) entry which is preliminary data.</text>
</comment>
<dbReference type="GO" id="GO:0005886">
    <property type="term" value="C:plasma membrane"/>
    <property type="evidence" value="ECO:0007669"/>
    <property type="project" value="TreeGrafter"/>
</dbReference>
<evidence type="ECO:0000256" key="6">
    <source>
        <dbReference type="RuleBase" id="RU362091"/>
    </source>
</evidence>
<comment type="similarity">
    <text evidence="2 6">Belongs to the sodium:solute symporter (SSF) (TC 2.A.21) family.</text>
</comment>
<feature type="transmembrane region" description="Helical" evidence="7">
    <location>
        <begin position="267"/>
        <end position="287"/>
    </location>
</feature>
<feature type="transmembrane region" description="Helical" evidence="7">
    <location>
        <begin position="419"/>
        <end position="439"/>
    </location>
</feature>
<dbReference type="RefSeq" id="WP_167083031.1">
    <property type="nucleotide sequence ID" value="NZ_BAAADC010000001.1"/>
</dbReference>
<evidence type="ECO:0000313" key="9">
    <source>
        <dbReference type="Proteomes" id="UP000570514"/>
    </source>
</evidence>
<feature type="transmembrane region" description="Helical" evidence="7">
    <location>
        <begin position="119"/>
        <end position="144"/>
    </location>
</feature>
<dbReference type="NCBIfam" id="TIGR00813">
    <property type="entry name" value="sss"/>
    <property type="match status" value="1"/>
</dbReference>
<evidence type="ECO:0000313" key="8">
    <source>
        <dbReference type="EMBL" id="NIK88897.1"/>
    </source>
</evidence>
<dbReference type="Gene3D" id="1.20.1730.10">
    <property type="entry name" value="Sodium/glucose cotransporter"/>
    <property type="match status" value="1"/>
</dbReference>
<keyword evidence="5 7" id="KW-0472">Membrane</keyword>
<dbReference type="InterPro" id="IPR001734">
    <property type="entry name" value="Na/solute_symporter"/>
</dbReference>
<dbReference type="EMBL" id="JAASRM010000001">
    <property type="protein sequence ID" value="NIK88897.1"/>
    <property type="molecule type" value="Genomic_DNA"/>
</dbReference>
<name>A0A846N159_9PROT</name>
<proteinExistence type="inferred from homology"/>
<dbReference type="Proteomes" id="UP000570514">
    <property type="component" value="Unassembled WGS sequence"/>
</dbReference>
<feature type="transmembrane region" description="Helical" evidence="7">
    <location>
        <begin position="79"/>
        <end position="99"/>
    </location>
</feature>
<keyword evidence="3 7" id="KW-0812">Transmembrane</keyword>
<comment type="subcellular location">
    <subcellularLocation>
        <location evidence="1">Membrane</location>
        <topology evidence="1">Multi-pass membrane protein</topology>
    </subcellularLocation>
</comment>
<feature type="transmembrane region" description="Helical" evidence="7">
    <location>
        <begin position="445"/>
        <end position="468"/>
    </location>
</feature>
<evidence type="ECO:0000256" key="1">
    <source>
        <dbReference type="ARBA" id="ARBA00004141"/>
    </source>
</evidence>
<feature type="transmembrane region" description="Helical" evidence="7">
    <location>
        <begin position="227"/>
        <end position="246"/>
    </location>
</feature>
<sequence>MLTGFDFGVIAIYLAGLLAFGALLSRRKASPNEFFLAAQNASWPAIGLAMMGTNVSPGVLIGVTGSAYAFGISVYNYDWMASVILALFAVVFLPVVLAARVYTMPEFLERRFDWRVRMWFSALSLFLCIFLDAAGALYCGALVLRFLFPALPFIGTIITLAIISVIYSVSGGLRAVLYTQAAQALTVLGTALLLAGFAFDKAGGWHQVMTNVPQEALSLIRPASDPYMPWTGLVFGAPILAFYFWCTNQSIVQRMLAARSVADGQKGALLAGLLKLTTLFVIVMPGIAGRVLYPDLKQADDIYLQLAFGVMPAGLLGLLLAAFLGALMAQLSASYNSAATLVTMDFVKRRWPDISDRKIVSTGRLATIVAMVLSAMWAPQILHFPSLWQYFQAVLAYATPPVVALFLGGLLWRRANANGAIWTTGLGSLIGLTLFVLSATGVWKLPFLVAAVLVFLASCAILGAVSLITPRSSEEAGRAEAMVKSFRATKPRLNGVTVFAAGLIVVTGVVVILFW</sequence>
<feature type="transmembrane region" description="Helical" evidence="7">
    <location>
        <begin position="390"/>
        <end position="412"/>
    </location>
</feature>